<feature type="domain" description="Hedgehog/Intein (Hint)" evidence="1">
    <location>
        <begin position="198"/>
        <end position="344"/>
    </location>
</feature>
<evidence type="ECO:0000313" key="3">
    <source>
        <dbReference type="Proteomes" id="UP001440612"/>
    </source>
</evidence>
<dbReference type="InterPro" id="IPR028992">
    <property type="entry name" value="Hedgehog/Intein_dom"/>
</dbReference>
<gene>
    <name evidence="2" type="ORF">AABB29_15035</name>
</gene>
<keyword evidence="3" id="KW-1185">Reference proteome</keyword>
<name>A0ABZ2V193_9RHOB</name>
<dbReference type="SUPFAM" id="SSF51294">
    <property type="entry name" value="Hedgehog/intein (Hint) domain"/>
    <property type="match status" value="1"/>
</dbReference>
<dbReference type="InterPro" id="IPR036844">
    <property type="entry name" value="Hint_dom_sf"/>
</dbReference>
<protein>
    <submittedName>
        <fullName evidence="2">Hint domain-containing protein</fullName>
    </submittedName>
</protein>
<dbReference type="Proteomes" id="UP001440612">
    <property type="component" value="Chromosome"/>
</dbReference>
<accession>A0ABZ2V193</accession>
<proteinExistence type="predicted"/>
<dbReference type="RefSeq" id="WP_341366291.1">
    <property type="nucleotide sequence ID" value="NZ_CP150951.2"/>
</dbReference>
<dbReference type="Pfam" id="PF13403">
    <property type="entry name" value="Hint_2"/>
    <property type="match status" value="1"/>
</dbReference>
<dbReference type="EMBL" id="CP150951">
    <property type="protein sequence ID" value="WZC48172.1"/>
    <property type="molecule type" value="Genomic_DNA"/>
</dbReference>
<evidence type="ECO:0000313" key="2">
    <source>
        <dbReference type="EMBL" id="WZC48172.1"/>
    </source>
</evidence>
<reference evidence="3" key="1">
    <citation type="submission" date="2024-04" db="EMBL/GenBank/DDBJ databases">
        <title>Phylogenomic analyses of a clade within the roseobacter group suggest taxonomic reassignments of species of the genera Aestuariivita, Citreicella, Loktanella, Nautella, Pelagibaca, Ruegeria, Thalassobius, Thiobacimonas and Tropicibacter, and the proposal o.</title>
        <authorList>
            <person name="Jeon C.O."/>
        </authorList>
    </citation>
    <scope>NUCLEOTIDE SEQUENCE [LARGE SCALE GENOMIC DNA]</scope>
    <source>
        <strain evidence="3">BS5-3</strain>
    </source>
</reference>
<evidence type="ECO:0000259" key="1">
    <source>
        <dbReference type="Pfam" id="PF13403"/>
    </source>
</evidence>
<sequence>MASFAVLGADVIQGGNINTNSTGGSNGQGEVTFNNGTAVFEDDDIVVFEVQDPTGTNEIGSGSSISDLTVFDSYADYQAYLASVDAGTPDTTLIKYDYAPQNQGQTATVQSDISGLGDSYVRFNANILQPQNGGPTLNNTLTIAPGTNIANATGAVVLDRYSDFDIDEDGTIDSGTVEVGNSDFYVGDYVDILNQAPVCYVDGTMILTDMGPRAIETLQVGDLVQTAAHGLQPIRWIGRRDLSPLELRLFPKLRPVHIGKGALGAGLPERDLRVSRQHRMLLASKIVKRMFGVDQALVPAIKLIDLPGISYDQGDTALSYIHLMFAQHEIIFAEGAPSESLYPGPEALKSLTNAARTELKTLFPQLGQDTLPPCAALVPTKGAQRNLIARHLKNQRSVLQQVN</sequence>
<organism evidence="2 3">
    <name type="scientific">Yoonia phaeophyticola</name>
    <dbReference type="NCBI Taxonomy" id="3137369"/>
    <lineage>
        <taxon>Bacteria</taxon>
        <taxon>Pseudomonadati</taxon>
        <taxon>Pseudomonadota</taxon>
        <taxon>Alphaproteobacteria</taxon>
        <taxon>Rhodobacterales</taxon>
        <taxon>Paracoccaceae</taxon>
        <taxon>Yoonia</taxon>
    </lineage>
</organism>